<comment type="caution">
    <text evidence="3">The sequence shown here is derived from an EMBL/GenBank/DDBJ whole genome shotgun (WGS) entry which is preliminary data.</text>
</comment>
<dbReference type="PANTHER" id="PTHR37162:SF10">
    <property type="entry name" value="DUF4371 DOMAIN-CONTAINING PROTEIN"/>
    <property type="match status" value="1"/>
</dbReference>
<organism evidence="3 4">
    <name type="scientific">Dissostichus eleginoides</name>
    <name type="common">Patagonian toothfish</name>
    <name type="synonym">Dissostichus amissus</name>
    <dbReference type="NCBI Taxonomy" id="100907"/>
    <lineage>
        <taxon>Eukaryota</taxon>
        <taxon>Metazoa</taxon>
        <taxon>Chordata</taxon>
        <taxon>Craniata</taxon>
        <taxon>Vertebrata</taxon>
        <taxon>Euteleostomi</taxon>
        <taxon>Actinopterygii</taxon>
        <taxon>Neopterygii</taxon>
        <taxon>Teleostei</taxon>
        <taxon>Neoteleostei</taxon>
        <taxon>Acanthomorphata</taxon>
        <taxon>Eupercaria</taxon>
        <taxon>Perciformes</taxon>
        <taxon>Notothenioidei</taxon>
        <taxon>Nototheniidae</taxon>
        <taxon>Dissostichus</taxon>
    </lineage>
</organism>
<feature type="region of interest" description="Disordered" evidence="1">
    <location>
        <begin position="1"/>
        <end position="22"/>
    </location>
</feature>
<gene>
    <name evidence="3" type="ORF">KUDE01_017904</name>
</gene>
<dbReference type="AlphaFoldDB" id="A0AAD9CA76"/>
<dbReference type="Pfam" id="PF05699">
    <property type="entry name" value="Dimer_Tnp_hAT"/>
    <property type="match status" value="1"/>
</dbReference>
<dbReference type="InterPro" id="IPR012337">
    <property type="entry name" value="RNaseH-like_sf"/>
</dbReference>
<sequence length="539" mass="62202">MSSDTPPRPQKRKHRQQKYRREWEEANQWLDRVPEDDYKANCKACRRTFSVSHGGLSDVKQHAAGDLHSRNIRTQRSQAPVSQFFIAETSPEIDSITAAEVTQVYHTVKHNLSYNSADCGHKLNQKTLSDSKMVKKMTLGRTKQEALVKDVLAPKAVGDVLKILTSPPLPFSIQTDASNKGNRKMFPLAVQYFTPESGVTNKMLDFIENPDESAAGIVALLEQSLEKFGLWLSLNPAIHRLMQTWTALKSYFISLGDECPKQVQALLKLNRDSTVEDEDIVEIYLLFCNNILSLFEEVVKSLESNRTTCVELYSIMDEFRQKLIQRRDDQFYGYLTRQKLQRLLPHDAHMARAEFTAFLNTAISYVEKWFDFSEENWLFSLQPLLLQHGNLTFNQIEKVATKLNLINKLKMNELYDECTTANTILRRLREEYSDAWKSKGVAARWMAVFKEVDVPNMLSIMRHILSIPASTGYVERIFSRMTNKWSDCRSRCSVELIRSELLITLNFEQTCPEFHTTALKDKDLLSAARSNKKYSWKKK</sequence>
<dbReference type="Proteomes" id="UP001228049">
    <property type="component" value="Unassembled WGS sequence"/>
</dbReference>
<accession>A0AAD9CA76</accession>
<evidence type="ECO:0000313" key="3">
    <source>
        <dbReference type="EMBL" id="KAK1898380.1"/>
    </source>
</evidence>
<dbReference type="PANTHER" id="PTHR37162">
    <property type="entry name" value="HAT FAMILY DIMERISATION DOMAINCONTAINING PROTEIN-RELATED"/>
    <property type="match status" value="1"/>
</dbReference>
<proteinExistence type="predicted"/>
<feature type="compositionally biased region" description="Basic residues" evidence="1">
    <location>
        <begin position="9"/>
        <end position="18"/>
    </location>
</feature>
<feature type="domain" description="HAT C-terminal dimerisation" evidence="2">
    <location>
        <begin position="449"/>
        <end position="492"/>
    </location>
</feature>
<dbReference type="GO" id="GO:0046983">
    <property type="term" value="F:protein dimerization activity"/>
    <property type="evidence" value="ECO:0007669"/>
    <property type="project" value="InterPro"/>
</dbReference>
<keyword evidence="4" id="KW-1185">Reference proteome</keyword>
<reference evidence="3" key="1">
    <citation type="submission" date="2023-04" db="EMBL/GenBank/DDBJ databases">
        <title>Chromosome-level genome of Chaenocephalus aceratus.</title>
        <authorList>
            <person name="Park H."/>
        </authorList>
    </citation>
    <scope>NUCLEOTIDE SEQUENCE</scope>
    <source>
        <strain evidence="3">DE</strain>
        <tissue evidence="3">Muscle</tissue>
    </source>
</reference>
<evidence type="ECO:0000313" key="4">
    <source>
        <dbReference type="Proteomes" id="UP001228049"/>
    </source>
</evidence>
<evidence type="ECO:0000259" key="2">
    <source>
        <dbReference type="Pfam" id="PF05699"/>
    </source>
</evidence>
<name>A0AAD9CA76_DISEL</name>
<dbReference type="EMBL" id="JASDAP010000008">
    <property type="protein sequence ID" value="KAK1898380.1"/>
    <property type="molecule type" value="Genomic_DNA"/>
</dbReference>
<dbReference type="SUPFAM" id="SSF53098">
    <property type="entry name" value="Ribonuclease H-like"/>
    <property type="match status" value="1"/>
</dbReference>
<evidence type="ECO:0000256" key="1">
    <source>
        <dbReference type="SAM" id="MobiDB-lite"/>
    </source>
</evidence>
<protein>
    <submittedName>
        <fullName evidence="3">Pre-mRNA-splicing factor CLF1</fullName>
    </submittedName>
</protein>
<dbReference type="InterPro" id="IPR008906">
    <property type="entry name" value="HATC_C_dom"/>
</dbReference>